<dbReference type="Gene3D" id="3.40.50.300">
    <property type="entry name" value="P-loop containing nucleotide triphosphate hydrolases"/>
    <property type="match status" value="1"/>
</dbReference>
<evidence type="ECO:0000256" key="1">
    <source>
        <dbReference type="SAM" id="MobiDB-lite"/>
    </source>
</evidence>
<keyword evidence="2" id="KW-0472">Membrane</keyword>
<dbReference type="EMBL" id="JBEPMC010000006">
    <property type="protein sequence ID" value="MET3580498.1"/>
    <property type="molecule type" value="Genomic_DNA"/>
</dbReference>
<feature type="compositionally biased region" description="Low complexity" evidence="1">
    <location>
        <begin position="154"/>
        <end position="164"/>
    </location>
</feature>
<comment type="caution">
    <text evidence="3">The sequence shown here is derived from an EMBL/GenBank/DDBJ whole genome shotgun (WGS) entry which is preliminary data.</text>
</comment>
<sequence>MEGSIVSRIHLPHVTEMPVPAREINPRMRRPLREQMDTQAPFHQLLVTLLRKKWFLLGMAVTGGLLAALAGLARPALYEATTQVIVDAPGRVAPGGLVSAQEVLDSSIDDHITMLSSSSHLRSVVAALRKTDAANITKQADVTKQADAGTGNSRPDPARVAPPNVRAAPAGLLARIWPQSKPAEPDAAELKVLRERIRIGQELRSRVISIGFTDDDPARAAQVANTFVQVYIADLARKGQASDRLELASIAAGLPAIQSNLAEATDRLERYRLSHGAVDQGAADNAAKETAELTQQISLSKADLSATESRLQHIQELRKGRASVASLVEAIGSPVLADLLARQTSGATDKDTTSAINHEIEQETARIAAEANIYRSQVAALQKRKDVLDAVVADTAGRLSGLRALEPQVSILTQRYNDLLTRQQDLMRRIASPSSGVGILSAAWPPANPTTLSPIFLIPPGMVVFGLMGGIFVIISNRFDRTLRGEAEAEAALGVPCLGLIPQAPTTHARRLQQLVLGQQSSRYSRAVMSLLVTAAPNQARDRSSHVILVTSSVQHDGKTELAWSLALAATRLGGRVLFLDLDRTGSRLTAEFGAPKPHNSFGDYVSDRCALHDAIAETSETGIDFMAIAPSEDLLPLLSKADSSLLAEELHSIYSVVIINGPLGLGGPEARLLIGWANMVLFAVRWAKTPRSIARGVLDLFEGDVSAQVPIGSVLTQVDLKKHAGYRFGDSADLLLVRT</sequence>
<name>A0ABV2GQD3_9HYPH</name>
<keyword evidence="2" id="KW-1133">Transmembrane helix</keyword>
<proteinExistence type="predicted"/>
<dbReference type="InterPro" id="IPR050445">
    <property type="entry name" value="Bact_polysacc_biosynth/exp"/>
</dbReference>
<feature type="transmembrane region" description="Helical" evidence="2">
    <location>
        <begin position="54"/>
        <end position="73"/>
    </location>
</feature>
<keyword evidence="4" id="KW-1185">Reference proteome</keyword>
<evidence type="ECO:0000313" key="3">
    <source>
        <dbReference type="EMBL" id="MET3580498.1"/>
    </source>
</evidence>
<dbReference type="PANTHER" id="PTHR32309">
    <property type="entry name" value="TYROSINE-PROTEIN KINASE"/>
    <property type="match status" value="1"/>
</dbReference>
<reference evidence="3 4" key="1">
    <citation type="submission" date="2024-06" db="EMBL/GenBank/DDBJ databases">
        <title>Genomic Encyclopedia of Type Strains, Phase IV (KMG-IV): sequencing the most valuable type-strain genomes for metagenomic binning, comparative biology and taxonomic classification.</title>
        <authorList>
            <person name="Goeker M."/>
        </authorList>
    </citation>
    <scope>NUCLEOTIDE SEQUENCE [LARGE SCALE GENOMIC DNA]</scope>
    <source>
        <strain evidence="3 4">DSM 100022</strain>
    </source>
</reference>
<dbReference type="InterPro" id="IPR027417">
    <property type="entry name" value="P-loop_NTPase"/>
</dbReference>
<dbReference type="PANTHER" id="PTHR32309:SF31">
    <property type="entry name" value="CAPSULAR EXOPOLYSACCHARIDE FAMILY"/>
    <property type="match status" value="1"/>
</dbReference>
<evidence type="ECO:0000313" key="4">
    <source>
        <dbReference type="Proteomes" id="UP001549204"/>
    </source>
</evidence>
<gene>
    <name evidence="3" type="ORF">ABID19_003537</name>
</gene>
<accession>A0ABV2GQD3</accession>
<evidence type="ECO:0000256" key="2">
    <source>
        <dbReference type="SAM" id="Phobius"/>
    </source>
</evidence>
<dbReference type="SUPFAM" id="SSF52540">
    <property type="entry name" value="P-loop containing nucleoside triphosphate hydrolases"/>
    <property type="match status" value="1"/>
</dbReference>
<feature type="region of interest" description="Disordered" evidence="1">
    <location>
        <begin position="140"/>
        <end position="164"/>
    </location>
</feature>
<protein>
    <submittedName>
        <fullName evidence="3">Uncharacterized protein involved in exopolysaccharide biosynthesis/Mrp family chromosome partitioning ATPase</fullName>
    </submittedName>
</protein>
<dbReference type="Proteomes" id="UP001549204">
    <property type="component" value="Unassembled WGS sequence"/>
</dbReference>
<organism evidence="3 4">
    <name type="scientific">Mesorhizobium robiniae</name>
    <dbReference type="NCBI Taxonomy" id="559315"/>
    <lineage>
        <taxon>Bacteria</taxon>
        <taxon>Pseudomonadati</taxon>
        <taxon>Pseudomonadota</taxon>
        <taxon>Alphaproteobacteria</taxon>
        <taxon>Hyphomicrobiales</taxon>
        <taxon>Phyllobacteriaceae</taxon>
        <taxon>Mesorhizobium</taxon>
    </lineage>
</organism>
<feature type="transmembrane region" description="Helical" evidence="2">
    <location>
        <begin position="455"/>
        <end position="475"/>
    </location>
</feature>
<dbReference type="RefSeq" id="WP_354492234.1">
    <property type="nucleotide sequence ID" value="NZ_JBEPMC010000006.1"/>
</dbReference>
<keyword evidence="2" id="KW-0812">Transmembrane</keyword>